<dbReference type="Pfam" id="PF13440">
    <property type="entry name" value="Polysacc_synt_3"/>
    <property type="match status" value="1"/>
</dbReference>
<sequence>MLGRQRRGKCAAVAAWHPPRSNFDEGQALTETTAGRGRRGAKLFLVGSLTAQACALLRYTILARLLGPEQLGLVAVLTLATNFFEMISDTGADRFLVQDRDGDKPEVQSLVQLVFALRGLFMAIGLALAAWPIAAWFGEPALIVGLAVLGFAPLIGGLLHLDLRRLQRTNDFRIEGRGMVASELLGLAATLVAAFATRDYTAVLYGLITRSLVLVVVSHIYAERAYRWAWPAEHVRRLRTFAIPLIINGVLLFAASQSDRMMISGLLGLEALGRYTAILLLVLYPSMAISRFVQGIHLPLVAKDPLNASRAGPADLLGGQSLLLALGMIIGFAVVAPPVVPLLFGHEFQQAAWLIALIGVLQGGRFLRVWTVTLALGIGQSRIVTANTLARALGIPAAALGYALIGGVAGVVSGFIFGELAALVTGVLLLNRARNKPAAYDFDRIVMFASGSVIVLALTNTLERQWTWGLAVLIPAAIAFTAWTFNRERETVRSGLELAARMLKRAK</sequence>
<dbReference type="RefSeq" id="WP_111275852.1">
    <property type="nucleotide sequence ID" value="NZ_QFYS01000003.1"/>
</dbReference>
<evidence type="ECO:0000256" key="7">
    <source>
        <dbReference type="SAM" id="Phobius"/>
    </source>
</evidence>
<feature type="transmembrane region" description="Helical" evidence="7">
    <location>
        <begin position="350"/>
        <end position="367"/>
    </location>
</feature>
<keyword evidence="6 7" id="KW-0472">Membrane</keyword>
<organism evidence="8 9">
    <name type="scientific">Phenylobacterium kunshanense</name>
    <dbReference type="NCBI Taxonomy" id="1445034"/>
    <lineage>
        <taxon>Bacteria</taxon>
        <taxon>Pseudomonadati</taxon>
        <taxon>Pseudomonadota</taxon>
        <taxon>Alphaproteobacteria</taxon>
        <taxon>Caulobacterales</taxon>
        <taxon>Caulobacteraceae</taxon>
        <taxon>Phenylobacterium</taxon>
    </lineage>
</organism>
<evidence type="ECO:0000256" key="4">
    <source>
        <dbReference type="ARBA" id="ARBA00022692"/>
    </source>
</evidence>
<feature type="transmembrane region" description="Helical" evidence="7">
    <location>
        <begin position="466"/>
        <end position="485"/>
    </location>
</feature>
<accession>A0A328BKS2</accession>
<feature type="transmembrane region" description="Helical" evidence="7">
    <location>
        <begin position="180"/>
        <end position="196"/>
    </location>
</feature>
<feature type="transmembrane region" description="Helical" evidence="7">
    <location>
        <begin position="411"/>
        <end position="430"/>
    </location>
</feature>
<name>A0A328BKS2_9CAUL</name>
<protein>
    <submittedName>
        <fullName evidence="8">Polysaccharide biosynthesis protein</fullName>
    </submittedName>
</protein>
<dbReference type="AlphaFoldDB" id="A0A328BKS2"/>
<feature type="transmembrane region" description="Helical" evidence="7">
    <location>
        <begin position="140"/>
        <end position="159"/>
    </location>
</feature>
<feature type="transmembrane region" description="Helical" evidence="7">
    <location>
        <begin position="241"/>
        <end position="258"/>
    </location>
</feature>
<dbReference type="InterPro" id="IPR050833">
    <property type="entry name" value="Poly_Biosynth_Transport"/>
</dbReference>
<evidence type="ECO:0000256" key="2">
    <source>
        <dbReference type="ARBA" id="ARBA00007430"/>
    </source>
</evidence>
<comment type="caution">
    <text evidence="8">The sequence shown here is derived from an EMBL/GenBank/DDBJ whole genome shotgun (WGS) entry which is preliminary data.</text>
</comment>
<evidence type="ECO:0000313" key="9">
    <source>
        <dbReference type="Proteomes" id="UP000249524"/>
    </source>
</evidence>
<dbReference type="EMBL" id="QFYS01000003">
    <property type="protein sequence ID" value="RAK66544.1"/>
    <property type="molecule type" value="Genomic_DNA"/>
</dbReference>
<reference evidence="8 9" key="1">
    <citation type="submission" date="2018-05" db="EMBL/GenBank/DDBJ databases">
        <authorList>
            <person name="Lanie J.A."/>
            <person name="Ng W.-L."/>
            <person name="Kazmierczak K.M."/>
            <person name="Andrzejewski T.M."/>
            <person name="Davidsen T.M."/>
            <person name="Wayne K.J."/>
            <person name="Tettelin H."/>
            <person name="Glass J.I."/>
            <person name="Rusch D."/>
            <person name="Podicherti R."/>
            <person name="Tsui H.-C.T."/>
            <person name="Winkler M.E."/>
        </authorList>
    </citation>
    <scope>NUCLEOTIDE SEQUENCE [LARGE SCALE GENOMIC DNA]</scope>
    <source>
        <strain evidence="8 9">BUT-10</strain>
    </source>
</reference>
<comment type="similarity">
    <text evidence="2">Belongs to the polysaccharide synthase family.</text>
</comment>
<feature type="transmembrane region" description="Helical" evidence="7">
    <location>
        <begin position="442"/>
        <end position="460"/>
    </location>
</feature>
<proteinExistence type="inferred from homology"/>
<evidence type="ECO:0000256" key="6">
    <source>
        <dbReference type="ARBA" id="ARBA00023136"/>
    </source>
</evidence>
<dbReference type="GO" id="GO:0005886">
    <property type="term" value="C:plasma membrane"/>
    <property type="evidence" value="ECO:0007669"/>
    <property type="project" value="UniProtKB-SubCell"/>
</dbReference>
<dbReference type="Proteomes" id="UP000249524">
    <property type="component" value="Unassembled WGS sequence"/>
</dbReference>
<feature type="transmembrane region" description="Helical" evidence="7">
    <location>
        <begin position="113"/>
        <end position="134"/>
    </location>
</feature>
<evidence type="ECO:0000256" key="1">
    <source>
        <dbReference type="ARBA" id="ARBA00004651"/>
    </source>
</evidence>
<dbReference type="OrthoDB" id="7605542at2"/>
<evidence type="ECO:0000256" key="5">
    <source>
        <dbReference type="ARBA" id="ARBA00022989"/>
    </source>
</evidence>
<comment type="subcellular location">
    <subcellularLocation>
        <location evidence="1">Cell membrane</location>
        <topology evidence="1">Multi-pass membrane protein</topology>
    </subcellularLocation>
</comment>
<dbReference type="PANTHER" id="PTHR30250:SF10">
    <property type="entry name" value="LIPOPOLYSACCHARIDE BIOSYNTHESIS PROTEIN WZXC"/>
    <property type="match status" value="1"/>
</dbReference>
<evidence type="ECO:0000313" key="8">
    <source>
        <dbReference type="EMBL" id="RAK66544.1"/>
    </source>
</evidence>
<keyword evidence="4 7" id="KW-0812">Transmembrane</keyword>
<feature type="transmembrane region" description="Helical" evidence="7">
    <location>
        <begin position="322"/>
        <end position="344"/>
    </location>
</feature>
<keyword evidence="5 7" id="KW-1133">Transmembrane helix</keyword>
<feature type="transmembrane region" description="Helical" evidence="7">
    <location>
        <begin position="202"/>
        <end position="221"/>
    </location>
</feature>
<keyword evidence="3" id="KW-1003">Cell membrane</keyword>
<feature type="transmembrane region" description="Helical" evidence="7">
    <location>
        <begin position="388"/>
        <end position="405"/>
    </location>
</feature>
<gene>
    <name evidence="8" type="ORF">DJ019_09915</name>
</gene>
<dbReference type="PANTHER" id="PTHR30250">
    <property type="entry name" value="PST FAMILY PREDICTED COLANIC ACID TRANSPORTER"/>
    <property type="match status" value="1"/>
</dbReference>
<keyword evidence="9" id="KW-1185">Reference proteome</keyword>
<evidence type="ECO:0000256" key="3">
    <source>
        <dbReference type="ARBA" id="ARBA00022475"/>
    </source>
</evidence>